<keyword evidence="3" id="KW-1185">Reference proteome</keyword>
<keyword evidence="1" id="KW-1133">Transmembrane helix</keyword>
<comment type="caution">
    <text evidence="2">The sequence shown here is derived from an EMBL/GenBank/DDBJ whole genome shotgun (WGS) entry which is preliminary data.</text>
</comment>
<organism evidence="2 3">
    <name type="scientific">Folsomia candida</name>
    <name type="common">Springtail</name>
    <dbReference type="NCBI Taxonomy" id="158441"/>
    <lineage>
        <taxon>Eukaryota</taxon>
        <taxon>Metazoa</taxon>
        <taxon>Ecdysozoa</taxon>
        <taxon>Arthropoda</taxon>
        <taxon>Hexapoda</taxon>
        <taxon>Collembola</taxon>
        <taxon>Entomobryomorpha</taxon>
        <taxon>Isotomoidea</taxon>
        <taxon>Isotomidae</taxon>
        <taxon>Proisotominae</taxon>
        <taxon>Folsomia</taxon>
    </lineage>
</organism>
<accession>A0A226EA54</accession>
<feature type="transmembrane region" description="Helical" evidence="1">
    <location>
        <begin position="44"/>
        <end position="60"/>
    </location>
</feature>
<dbReference type="Proteomes" id="UP000198287">
    <property type="component" value="Unassembled WGS sequence"/>
</dbReference>
<dbReference type="EMBL" id="LNIX01000005">
    <property type="protein sequence ID" value="OXA53957.1"/>
    <property type="molecule type" value="Genomic_DNA"/>
</dbReference>
<dbReference type="AlphaFoldDB" id="A0A226EA54"/>
<name>A0A226EA54_FOLCA</name>
<feature type="transmembrane region" description="Helical" evidence="1">
    <location>
        <begin position="6"/>
        <end position="23"/>
    </location>
</feature>
<evidence type="ECO:0000313" key="2">
    <source>
        <dbReference type="EMBL" id="OXA53957.1"/>
    </source>
</evidence>
<evidence type="ECO:0000256" key="1">
    <source>
        <dbReference type="SAM" id="Phobius"/>
    </source>
</evidence>
<evidence type="ECO:0000313" key="3">
    <source>
        <dbReference type="Proteomes" id="UP000198287"/>
    </source>
</evidence>
<proteinExistence type="predicted"/>
<gene>
    <name evidence="2" type="ORF">Fcan01_10485</name>
</gene>
<sequence length="256" mass="29962">MSTCTLISIVFYFANDSLPIFPLSILPRPRDHEVWGLNLKQNNWFKILFCPVVIYGAIWVGQLFLALIVCGCFYTFSVLTLLHTEFRTPRESKKQSSNTCNLLRTVRHLPREYNSVQLLHLRANGCVKYLMLVMHSECLHFILSCNVILLTSWNSLDIYAKMQMFLWSFVFEFWWTVWLEVVGRFYKMSKTTLNSWKNVKSISKHEKKCFMKYAKTCQPLTFGARGVFTINRVTVLKFTRSVVKGTFKAMLAFGRK</sequence>
<protein>
    <submittedName>
        <fullName evidence="2">Uncharacterized protein</fullName>
    </submittedName>
</protein>
<reference evidence="2 3" key="1">
    <citation type="submission" date="2015-12" db="EMBL/GenBank/DDBJ databases">
        <title>The genome of Folsomia candida.</title>
        <authorList>
            <person name="Faddeeva A."/>
            <person name="Derks M.F."/>
            <person name="Anvar Y."/>
            <person name="Smit S."/>
            <person name="Van Straalen N."/>
            <person name="Roelofs D."/>
        </authorList>
    </citation>
    <scope>NUCLEOTIDE SEQUENCE [LARGE SCALE GENOMIC DNA]</scope>
    <source>
        <strain evidence="2 3">VU population</strain>
        <tissue evidence="2">Whole body</tissue>
    </source>
</reference>
<keyword evidence="1" id="KW-0472">Membrane</keyword>
<feature type="transmembrane region" description="Helical" evidence="1">
    <location>
        <begin position="165"/>
        <end position="186"/>
    </location>
</feature>
<keyword evidence="1" id="KW-0812">Transmembrane</keyword>
<feature type="transmembrane region" description="Helical" evidence="1">
    <location>
        <begin position="129"/>
        <end position="153"/>
    </location>
</feature>